<keyword evidence="6 16" id="KW-0285">Flavoprotein</keyword>
<reference evidence="19 20" key="1">
    <citation type="submission" date="2019-09" db="EMBL/GenBank/DDBJ databases">
        <title>Bird 10,000 Genomes (B10K) Project - Family phase.</title>
        <authorList>
            <person name="Zhang G."/>
        </authorList>
    </citation>
    <scope>NUCLEOTIDE SEQUENCE [LARGE SCALE GENOMIC DNA]</scope>
    <source>
        <strain evidence="19">B10K-DU-012-37</strain>
    </source>
</reference>
<dbReference type="EMBL" id="VZRI01005900">
    <property type="protein sequence ID" value="NWU94028.1"/>
    <property type="molecule type" value="Genomic_DNA"/>
</dbReference>
<evidence type="ECO:0000313" key="20">
    <source>
        <dbReference type="Proteomes" id="UP000544127"/>
    </source>
</evidence>
<evidence type="ECO:0000256" key="1">
    <source>
        <dbReference type="ARBA" id="ARBA00001974"/>
    </source>
</evidence>
<keyword evidence="11" id="KW-1015">Disulfide bond</keyword>
<dbReference type="InterPro" id="IPR050281">
    <property type="entry name" value="Flavin_monoamine_oxidase"/>
</dbReference>
<keyword evidence="12" id="KW-0325">Glycoprotein</keyword>
<evidence type="ECO:0000256" key="3">
    <source>
        <dbReference type="ARBA" id="ARBA00005465"/>
    </source>
</evidence>
<dbReference type="GO" id="GO:0005576">
    <property type="term" value="C:extracellular region"/>
    <property type="evidence" value="ECO:0007669"/>
    <property type="project" value="UniProtKB-SubCell"/>
</dbReference>
<dbReference type="FunFam" id="3.50.50.60:FF:000450">
    <property type="entry name" value="Amine oxidase"/>
    <property type="match status" value="1"/>
</dbReference>
<evidence type="ECO:0000256" key="2">
    <source>
        <dbReference type="ARBA" id="ARBA00004613"/>
    </source>
</evidence>
<dbReference type="Pfam" id="PF01593">
    <property type="entry name" value="Amino_oxidase"/>
    <property type="match status" value="1"/>
</dbReference>
<evidence type="ECO:0000256" key="7">
    <source>
        <dbReference type="ARBA" id="ARBA00022656"/>
    </source>
</evidence>
<dbReference type="FunFam" id="1.10.405.10:FF:000004">
    <property type="entry name" value="Amine oxidase"/>
    <property type="match status" value="1"/>
</dbReference>
<keyword evidence="7" id="KW-0800">Toxin</keyword>
<evidence type="ECO:0000256" key="4">
    <source>
        <dbReference type="ARBA" id="ARBA00022525"/>
    </source>
</evidence>
<dbReference type="GO" id="GO:0090729">
    <property type="term" value="F:toxin activity"/>
    <property type="evidence" value="ECO:0007669"/>
    <property type="project" value="UniProtKB-KW"/>
</dbReference>
<accession>A0A7K6AVF8</accession>
<evidence type="ECO:0000256" key="11">
    <source>
        <dbReference type="ARBA" id="ARBA00023157"/>
    </source>
</evidence>
<feature type="binding site" evidence="15">
    <location>
        <position position="60"/>
    </location>
    <ligand>
        <name>FAD</name>
        <dbReference type="ChEBI" id="CHEBI:57692"/>
    </ligand>
</feature>
<dbReference type="AlphaFoldDB" id="A0A7K6AVF8"/>
<evidence type="ECO:0000313" key="19">
    <source>
        <dbReference type="EMBL" id="NWU94028.1"/>
    </source>
</evidence>
<evidence type="ECO:0000256" key="13">
    <source>
        <dbReference type="ARBA" id="ARBA00023240"/>
    </source>
</evidence>
<dbReference type="Gene3D" id="3.50.50.60">
    <property type="entry name" value="FAD/NAD(P)-binding domain"/>
    <property type="match status" value="1"/>
</dbReference>
<dbReference type="SUPFAM" id="SSF54373">
    <property type="entry name" value="FAD-linked reductases, C-terminal domain"/>
    <property type="match status" value="1"/>
</dbReference>
<proteinExistence type="inferred from homology"/>
<feature type="binding site" evidence="15">
    <location>
        <position position="106"/>
    </location>
    <ligand>
        <name>substrate</name>
    </ligand>
</feature>
<organism evidence="19 20">
    <name type="scientific">Upupa epops</name>
    <name type="common">Eurasian hoopoe</name>
    <dbReference type="NCBI Taxonomy" id="57439"/>
    <lineage>
        <taxon>Eukaryota</taxon>
        <taxon>Metazoa</taxon>
        <taxon>Chordata</taxon>
        <taxon>Craniata</taxon>
        <taxon>Vertebrata</taxon>
        <taxon>Euteleostomi</taxon>
        <taxon>Archelosauria</taxon>
        <taxon>Archosauria</taxon>
        <taxon>Dinosauria</taxon>
        <taxon>Saurischia</taxon>
        <taxon>Theropoda</taxon>
        <taxon>Coelurosauria</taxon>
        <taxon>Aves</taxon>
        <taxon>Neognathae</taxon>
        <taxon>Neoaves</taxon>
        <taxon>Telluraves</taxon>
        <taxon>Coraciimorphae</taxon>
        <taxon>Bucerotiformes</taxon>
        <taxon>Upupidae</taxon>
        <taxon>Upupa</taxon>
    </lineage>
</organism>
<dbReference type="Gene3D" id="1.10.405.10">
    <property type="entry name" value="Guanine Nucleotide Dissociation Inhibitor, domain 1"/>
    <property type="match status" value="1"/>
</dbReference>
<keyword evidence="20" id="KW-1185">Reference proteome</keyword>
<dbReference type="InterPro" id="IPR036188">
    <property type="entry name" value="FAD/NAD-bd_sf"/>
</dbReference>
<keyword evidence="10" id="KW-0044">Antibiotic</keyword>
<dbReference type="SUPFAM" id="SSF51905">
    <property type="entry name" value="FAD/NAD(P)-binding domain"/>
    <property type="match status" value="1"/>
</dbReference>
<keyword evidence="13" id="KW-1199">Hemostasis impairing toxin</keyword>
<keyword evidence="5" id="KW-0929">Antimicrobial</keyword>
<evidence type="ECO:0000256" key="17">
    <source>
        <dbReference type="SAM" id="SignalP"/>
    </source>
</evidence>
<dbReference type="InterPro" id="IPR001613">
    <property type="entry name" value="Flavin_amine_oxidase"/>
</dbReference>
<feature type="binding site" evidence="15">
    <location>
        <begin position="79"/>
        <end position="80"/>
    </location>
    <ligand>
        <name>FAD</name>
        <dbReference type="ChEBI" id="CHEBI:57692"/>
    </ligand>
</feature>
<sequence length="501" mass="56829">SPVLFLLFLLVVLGSTRRFSGYPDYCLDDKDYEELLGILRNGLGKATRPAKVVVVGAGISGLTAAKLLRDAGHNVTILEASNRLGGRILTFRPPDQRWYLELGAMRLPQRHRLVHELIQQFQLKLNKFIQMDNNTWYLLNGSRWRTKDVEENPDLLNYPVKPSERGKSPRQLYMETLGKAFETFRAMNCEEFLAKYDSYSTKEYLIKVGNLSRGAVDLIGDVLNEDSGFFMSFLFSLWHFRIFLNESFHEITGGFDQLPEAFRKVLPGVFRFNSTVERIHSDPNQLRVFFRTPDGSVKEEKADFLLVTATTRATRLIQFEPPLSAAKAHALRSMHYSSASKVFLLCSQSFWEKDGIHGGQSITDRPARFVTYPSHSFPGSGVGTLLASYTLADDSEFFLALPDEQIWDVVLGDLAAIHKMEKKELARICNRYVVKKWQLDELSQGAFAAFTPYQFTDFAAPLFRSEGRLHFAGEHTAQPHGWIDTAIKSAIRAASNIHHDS</sequence>
<evidence type="ECO:0000256" key="16">
    <source>
        <dbReference type="RuleBase" id="RU362067"/>
    </source>
</evidence>
<evidence type="ECO:0000256" key="8">
    <source>
        <dbReference type="ARBA" id="ARBA00022827"/>
    </source>
</evidence>
<dbReference type="PRINTS" id="PR00757">
    <property type="entry name" value="AMINEOXDASEF"/>
</dbReference>
<evidence type="ECO:0000256" key="15">
    <source>
        <dbReference type="PIRSR" id="PIRSR601613-1"/>
    </source>
</evidence>
<dbReference type="GO" id="GO:0001716">
    <property type="term" value="F:L-amino-acid oxidase activity"/>
    <property type="evidence" value="ECO:0007669"/>
    <property type="project" value="UniProtKB-EC"/>
</dbReference>
<comment type="caution">
    <text evidence="19">The sequence shown here is derived from an EMBL/GenBank/DDBJ whole genome shotgun (WGS) entry which is preliminary data.</text>
</comment>
<dbReference type="GO" id="GO:0009063">
    <property type="term" value="P:amino acid catabolic process"/>
    <property type="evidence" value="ECO:0007669"/>
    <property type="project" value="TreeGrafter"/>
</dbReference>
<feature type="binding site" evidence="15">
    <location>
        <begin position="103"/>
        <end position="106"/>
    </location>
    <ligand>
        <name>FAD</name>
        <dbReference type="ChEBI" id="CHEBI:57692"/>
    </ligand>
</feature>
<feature type="binding site" evidence="15">
    <location>
        <position position="474"/>
    </location>
    <ligand>
        <name>FAD</name>
        <dbReference type="ChEBI" id="CHEBI:57692"/>
    </ligand>
</feature>
<dbReference type="Proteomes" id="UP000544127">
    <property type="component" value="Unassembled WGS sequence"/>
</dbReference>
<comment type="subcellular location">
    <subcellularLocation>
        <location evidence="2">Secreted</location>
    </subcellularLocation>
</comment>
<evidence type="ECO:0000256" key="6">
    <source>
        <dbReference type="ARBA" id="ARBA00022630"/>
    </source>
</evidence>
<comment type="catalytic activity">
    <reaction evidence="14">
        <text>an L-alpha-amino acid + O2 + H2O = a 2-oxocarboxylate + H2O2 + NH4(+)</text>
        <dbReference type="Rhea" id="RHEA:13781"/>
        <dbReference type="ChEBI" id="CHEBI:15377"/>
        <dbReference type="ChEBI" id="CHEBI:15379"/>
        <dbReference type="ChEBI" id="CHEBI:16240"/>
        <dbReference type="ChEBI" id="CHEBI:28938"/>
        <dbReference type="ChEBI" id="CHEBI:35179"/>
        <dbReference type="ChEBI" id="CHEBI:59869"/>
        <dbReference type="EC" id="1.4.3.2"/>
    </reaction>
</comment>
<dbReference type="PANTHER" id="PTHR10742:SF355">
    <property type="entry name" value="AMINE OXIDASE"/>
    <property type="match status" value="1"/>
</dbReference>
<feature type="binding site" evidence="15">
    <location>
        <position position="276"/>
    </location>
    <ligand>
        <name>FAD</name>
        <dbReference type="ChEBI" id="CHEBI:57692"/>
    </ligand>
</feature>
<feature type="non-terminal residue" evidence="19">
    <location>
        <position position="501"/>
    </location>
</feature>
<evidence type="ECO:0000256" key="12">
    <source>
        <dbReference type="ARBA" id="ARBA00023180"/>
    </source>
</evidence>
<comment type="cofactor">
    <cofactor evidence="1 16">
        <name>FAD</name>
        <dbReference type="ChEBI" id="CHEBI:57692"/>
    </cofactor>
</comment>
<evidence type="ECO:0000256" key="5">
    <source>
        <dbReference type="ARBA" id="ARBA00022529"/>
    </source>
</evidence>
<comment type="similarity">
    <text evidence="3">Belongs to the flavin monoamine oxidase family. FIG1 subfamily.</text>
</comment>
<dbReference type="EC" id="1.4.3.-" evidence="16"/>
<feature type="signal peptide" evidence="17">
    <location>
        <begin position="1"/>
        <end position="21"/>
    </location>
</feature>
<feature type="non-terminal residue" evidence="19">
    <location>
        <position position="1"/>
    </location>
</feature>
<keyword evidence="17" id="KW-0732">Signal</keyword>
<dbReference type="InterPro" id="IPR002937">
    <property type="entry name" value="Amino_oxidase"/>
</dbReference>
<gene>
    <name evidence="19" type="primary">Oxla</name>
    <name evidence="19" type="ORF">UPUEPO_R07015</name>
</gene>
<dbReference type="Gene3D" id="3.90.660.10">
    <property type="match status" value="1"/>
</dbReference>
<evidence type="ECO:0000256" key="14">
    <source>
        <dbReference type="ARBA" id="ARBA00047637"/>
    </source>
</evidence>
<feature type="domain" description="Amine oxidase" evidence="18">
    <location>
        <begin position="59"/>
        <end position="497"/>
    </location>
</feature>
<protein>
    <recommendedName>
        <fullName evidence="16">Amine oxidase</fullName>
        <ecNumber evidence="16">1.4.3.-</ecNumber>
    </recommendedName>
</protein>
<dbReference type="PANTHER" id="PTHR10742">
    <property type="entry name" value="FLAVIN MONOAMINE OXIDASE"/>
    <property type="match status" value="1"/>
</dbReference>
<evidence type="ECO:0000256" key="9">
    <source>
        <dbReference type="ARBA" id="ARBA00023002"/>
    </source>
</evidence>
<keyword evidence="4" id="KW-0964">Secreted</keyword>
<feature type="chain" id="PRO_5029842125" description="Amine oxidase" evidence="17">
    <location>
        <begin position="22"/>
        <end position="501"/>
    </location>
</feature>
<evidence type="ECO:0000259" key="18">
    <source>
        <dbReference type="Pfam" id="PF01593"/>
    </source>
</evidence>
<evidence type="ECO:0000256" key="10">
    <source>
        <dbReference type="ARBA" id="ARBA00023022"/>
    </source>
</evidence>
<name>A0A7K6AVF8_UPUEP</name>
<dbReference type="GO" id="GO:0042742">
    <property type="term" value="P:defense response to bacterium"/>
    <property type="evidence" value="ECO:0007669"/>
    <property type="project" value="UniProtKB-KW"/>
</dbReference>
<dbReference type="OrthoDB" id="5046242at2759"/>
<keyword evidence="8 16" id="KW-0274">FAD</keyword>
<feature type="binding site" evidence="15">
    <location>
        <position position="239"/>
    </location>
    <ligand>
        <name>substrate</name>
    </ligand>
</feature>
<keyword evidence="9 16" id="KW-0560">Oxidoreductase</keyword>